<protein>
    <recommendedName>
        <fullName evidence="3">DUF2946 domain-containing protein</fullName>
    </recommendedName>
</protein>
<evidence type="ECO:0008006" key="3">
    <source>
        <dbReference type="Google" id="ProtNLM"/>
    </source>
</evidence>
<name>A0AAD3NZC9_9RHOB</name>
<reference evidence="1" key="2">
    <citation type="submission" date="2023-01" db="EMBL/GenBank/DDBJ databases">
        <authorList>
            <person name="Sun Q."/>
            <person name="Evtushenko L."/>
        </authorList>
    </citation>
    <scope>NUCLEOTIDE SEQUENCE</scope>
    <source>
        <strain evidence="1">VKM B-2222</strain>
    </source>
</reference>
<dbReference type="Proteomes" id="UP001143349">
    <property type="component" value="Unassembled WGS sequence"/>
</dbReference>
<dbReference type="InterPro" id="IPR021333">
    <property type="entry name" value="DUF2946"/>
</dbReference>
<reference evidence="1" key="1">
    <citation type="journal article" date="2014" name="Int. J. Syst. Evol. Microbiol.">
        <title>Complete genome sequence of Corynebacterium casei LMG S-19264T (=DSM 44701T), isolated from a smear-ripened cheese.</title>
        <authorList>
            <consortium name="US DOE Joint Genome Institute (JGI-PGF)"/>
            <person name="Walter F."/>
            <person name="Albersmeier A."/>
            <person name="Kalinowski J."/>
            <person name="Ruckert C."/>
        </authorList>
    </citation>
    <scope>NUCLEOTIDE SEQUENCE</scope>
    <source>
        <strain evidence="1">VKM B-2222</strain>
    </source>
</reference>
<organism evidence="1 2">
    <name type="scientific">Paracoccus kondratievae</name>
    <dbReference type="NCBI Taxonomy" id="135740"/>
    <lineage>
        <taxon>Bacteria</taxon>
        <taxon>Pseudomonadati</taxon>
        <taxon>Pseudomonadota</taxon>
        <taxon>Alphaproteobacteria</taxon>
        <taxon>Rhodobacterales</taxon>
        <taxon>Paracoccaceae</taxon>
        <taxon>Paracoccus</taxon>
    </lineage>
</organism>
<evidence type="ECO:0000313" key="1">
    <source>
        <dbReference type="EMBL" id="GLK64780.1"/>
    </source>
</evidence>
<keyword evidence="2" id="KW-1185">Reference proteome</keyword>
<proteinExistence type="predicted"/>
<dbReference type="RefSeq" id="WP_271179852.1">
    <property type="nucleotide sequence ID" value="NZ_BSFH01000030.1"/>
</dbReference>
<dbReference type="AlphaFoldDB" id="A0AAD3NZC9"/>
<dbReference type="EMBL" id="BSFH01000030">
    <property type="protein sequence ID" value="GLK64780.1"/>
    <property type="molecule type" value="Genomic_DNA"/>
</dbReference>
<evidence type="ECO:0000313" key="2">
    <source>
        <dbReference type="Proteomes" id="UP001143349"/>
    </source>
</evidence>
<gene>
    <name evidence="1" type="ORF">GCM10017635_22510</name>
</gene>
<sequence>MQVRDAYRSRKDALRRLCCWLAVLPFLLFSLILPGTMLSRDAQGGITVVLCSGVGLVEMAVASDGSLIPKEQAPHGDHHTCDWSPHGQPLLGSGSTPMALPQAAEARLALWPAPAALPHGGMLLLPSARGPPAII</sequence>
<dbReference type="Pfam" id="PF11162">
    <property type="entry name" value="DUF2946"/>
    <property type="match status" value="1"/>
</dbReference>
<accession>A0AAD3NZC9</accession>
<comment type="caution">
    <text evidence="1">The sequence shown here is derived from an EMBL/GenBank/DDBJ whole genome shotgun (WGS) entry which is preliminary data.</text>
</comment>